<dbReference type="FunFam" id="3.40.50.300:FF:002141">
    <property type="entry name" value="Dynein heavy chain"/>
    <property type="match status" value="1"/>
</dbReference>
<comment type="similarity">
    <text evidence="2">Belongs to the dynein heavy chain family.</text>
</comment>
<dbReference type="InterPro" id="IPR004273">
    <property type="entry name" value="Dynein_heavy_D6_P-loop"/>
</dbReference>
<dbReference type="Gene3D" id="1.20.140.100">
    <property type="entry name" value="Dynein heavy chain, N-terminal domain 2"/>
    <property type="match status" value="1"/>
</dbReference>
<dbReference type="SUPFAM" id="SSF52540">
    <property type="entry name" value="P-loop containing nucleoside triphosphate hydrolases"/>
    <property type="match status" value="4"/>
</dbReference>
<keyword evidence="8" id="KW-0243">Dynein</keyword>
<keyword evidence="10" id="KW-0969">Cilium</keyword>
<dbReference type="Pfam" id="PF12780">
    <property type="entry name" value="AAA_8"/>
    <property type="match status" value="1"/>
</dbReference>
<dbReference type="GO" id="GO:0008569">
    <property type="term" value="F:minus-end-directed microtubule motor activity"/>
    <property type="evidence" value="ECO:0007669"/>
    <property type="project" value="InterPro"/>
</dbReference>
<dbReference type="Gene3D" id="3.40.50.300">
    <property type="entry name" value="P-loop containing nucleotide triphosphate hydrolases"/>
    <property type="match status" value="5"/>
</dbReference>
<dbReference type="InterPro" id="IPR027417">
    <property type="entry name" value="P-loop_NTPase"/>
</dbReference>
<evidence type="ECO:0000256" key="10">
    <source>
        <dbReference type="ARBA" id="ARBA00023069"/>
    </source>
</evidence>
<dbReference type="Gene3D" id="6.10.140.1060">
    <property type="match status" value="1"/>
</dbReference>
<dbReference type="Proteomes" id="UP001054902">
    <property type="component" value="Unassembled WGS sequence"/>
</dbReference>
<keyword evidence="17" id="KW-1185">Reference proteome</keyword>
<dbReference type="Gene3D" id="1.20.920.30">
    <property type="match status" value="1"/>
</dbReference>
<dbReference type="Pfam" id="PF17857">
    <property type="entry name" value="AAA_lid_1"/>
    <property type="match status" value="1"/>
</dbReference>
<keyword evidence="11" id="KW-0505">Motor protein</keyword>
<dbReference type="Pfam" id="PF08385">
    <property type="entry name" value="DHC_N1"/>
    <property type="match status" value="1"/>
</dbReference>
<dbReference type="Pfam" id="PF12775">
    <property type="entry name" value="AAA_7"/>
    <property type="match status" value="1"/>
</dbReference>
<protein>
    <recommendedName>
        <fullName evidence="15">AAA+ ATPase domain-containing protein</fullName>
    </recommendedName>
</protein>
<feature type="domain" description="AAA+ ATPase" evidence="15">
    <location>
        <begin position="2515"/>
        <end position="2670"/>
    </location>
</feature>
<dbReference type="Pfam" id="PF12774">
    <property type="entry name" value="AAA_6"/>
    <property type="match status" value="1"/>
</dbReference>
<dbReference type="InterPro" id="IPR003593">
    <property type="entry name" value="AAA+_ATPase"/>
</dbReference>
<dbReference type="Gene3D" id="3.10.490.20">
    <property type="match status" value="1"/>
</dbReference>
<dbReference type="FunFam" id="3.10.490.20:FF:000010">
    <property type="entry name" value="Dynein heavy chain, putative"/>
    <property type="match status" value="1"/>
</dbReference>
<dbReference type="Gene3D" id="1.20.920.20">
    <property type="match status" value="1"/>
</dbReference>
<dbReference type="InterPro" id="IPR042219">
    <property type="entry name" value="AAA_lid_11_sf"/>
</dbReference>
<dbReference type="GO" id="GO:0005858">
    <property type="term" value="C:axonemal dynein complex"/>
    <property type="evidence" value="ECO:0007669"/>
    <property type="project" value="TreeGrafter"/>
</dbReference>
<evidence type="ECO:0000256" key="5">
    <source>
        <dbReference type="ARBA" id="ARBA00022737"/>
    </source>
</evidence>
<dbReference type="InterPro" id="IPR041466">
    <property type="entry name" value="Dynein_AAA5_ext"/>
</dbReference>
<dbReference type="InterPro" id="IPR043160">
    <property type="entry name" value="Dynein_C_barrel"/>
</dbReference>
<dbReference type="InterPro" id="IPR042228">
    <property type="entry name" value="Dynein_linker_3"/>
</dbReference>
<dbReference type="Pfam" id="PF08393">
    <property type="entry name" value="DHC_N2"/>
    <property type="match status" value="1"/>
</dbReference>
<accession>A0AAD3CP23</accession>
<dbReference type="PANTHER" id="PTHR46532">
    <property type="entry name" value="MALE FERTILITY FACTOR KL5"/>
    <property type="match status" value="1"/>
</dbReference>
<dbReference type="Pfam" id="PF12781">
    <property type="entry name" value="AAA_9"/>
    <property type="match status" value="1"/>
</dbReference>
<dbReference type="FunFam" id="1.20.140.100:FF:000001">
    <property type="entry name" value="dynein heavy chain 17, axonemal"/>
    <property type="match status" value="1"/>
</dbReference>
<dbReference type="GO" id="GO:0005874">
    <property type="term" value="C:microtubule"/>
    <property type="evidence" value="ECO:0007669"/>
    <property type="project" value="UniProtKB-KW"/>
</dbReference>
<dbReference type="InterPro" id="IPR042222">
    <property type="entry name" value="Dynein_2_N"/>
</dbReference>
<dbReference type="GO" id="GO:0005524">
    <property type="term" value="F:ATP binding"/>
    <property type="evidence" value="ECO:0007669"/>
    <property type="project" value="UniProtKB-KW"/>
</dbReference>
<dbReference type="Gene3D" id="1.10.8.720">
    <property type="entry name" value="Region D6 of dynein motor"/>
    <property type="match status" value="1"/>
</dbReference>
<keyword evidence="7" id="KW-0067">ATP-binding</keyword>
<dbReference type="FunFam" id="3.40.50.300:FF:000044">
    <property type="entry name" value="Dynein heavy chain 5, axonemal"/>
    <property type="match status" value="1"/>
</dbReference>
<dbReference type="Pfam" id="PF18199">
    <property type="entry name" value="Dynein_C"/>
    <property type="match status" value="1"/>
</dbReference>
<dbReference type="InterPro" id="IPR024743">
    <property type="entry name" value="Dynein_HC_stalk"/>
</dbReference>
<evidence type="ECO:0000313" key="16">
    <source>
        <dbReference type="EMBL" id="GFH49258.1"/>
    </source>
</evidence>
<dbReference type="SMART" id="SM00382">
    <property type="entry name" value="AAA"/>
    <property type="match status" value="4"/>
</dbReference>
<organism evidence="16 17">
    <name type="scientific">Chaetoceros tenuissimus</name>
    <dbReference type="NCBI Taxonomy" id="426638"/>
    <lineage>
        <taxon>Eukaryota</taxon>
        <taxon>Sar</taxon>
        <taxon>Stramenopiles</taxon>
        <taxon>Ochrophyta</taxon>
        <taxon>Bacillariophyta</taxon>
        <taxon>Coscinodiscophyceae</taxon>
        <taxon>Chaetocerotophycidae</taxon>
        <taxon>Chaetocerotales</taxon>
        <taxon>Chaetocerotaceae</taxon>
        <taxon>Chaetoceros</taxon>
    </lineage>
</organism>
<comment type="caution">
    <text evidence="16">The sequence shown here is derived from an EMBL/GenBank/DDBJ whole genome shotgun (WGS) entry which is preliminary data.</text>
</comment>
<dbReference type="EMBL" id="BLLK01000038">
    <property type="protein sequence ID" value="GFH49258.1"/>
    <property type="molecule type" value="Genomic_DNA"/>
</dbReference>
<evidence type="ECO:0000256" key="9">
    <source>
        <dbReference type="ARBA" id="ARBA00023054"/>
    </source>
</evidence>
<dbReference type="FunFam" id="1.10.8.710:FF:000003">
    <property type="entry name" value="Dynein axonemal heavy chain 5"/>
    <property type="match status" value="1"/>
</dbReference>
<name>A0AAD3CP23_9STRA</name>
<evidence type="ECO:0000256" key="2">
    <source>
        <dbReference type="ARBA" id="ARBA00008887"/>
    </source>
</evidence>
<dbReference type="GO" id="GO:0051959">
    <property type="term" value="F:dynein light intermediate chain binding"/>
    <property type="evidence" value="ECO:0007669"/>
    <property type="project" value="InterPro"/>
</dbReference>
<sequence>MSHFHKIQKPKSFFSGSPFFATGAELKQLFVFMALTTRHRWCIEQIKQCFHNEGVDDSAIHGFIRKPNVLNKFNALFSGEGKNVVFIHYQKPTTNGEARSKKGLNASPEFILSHGDSVPFTAKCCYFVRGEESVDPSIENDASLLYGEIASSPLKTIKTMLGSQFNSLLSNSNEWGSTSQEQKCDFQSEMIHFSKNLSSALEGLASGIDLGSSKPLFDSTNANQIDLSPEIVAKMEQTLHDWCDTIESYLEVPIQDVGSSMKTKNKVGNKVDVGPKGELTYWRTKMQRLNSISEQLQSDQCRFVVSILSNDSKASGLRATSKIPALLKRWKQIDIDVTEAANEAKDNIKYLSSLQRFVGQLYDGTIKGMIESIPAVINSVKMIHTIARYYNTTDTLTKLFTKITDQIIENCIVNISKSGSKRNVPMWEKDIDETIKELDACLKLNSLYQEQYLLTKRKLAQMRGGKQFECNEMEIFGKIDLFCRRVVKLIDLFNTIKQFSSLTSNLLEGMEPLLERFHEIQSEFRARNHDLLDYHNNKFDRDYVEFNVHITNLEGRLQHFINSSFERSSSIHHSLDLLKKFKAIIHRDTLKTDLDSKMNVIFQNYGIELEQVQQLYEKQKHDPPIARNLPPVAGNIAWSRHLLNRIEEPMKQFEKHSGVMGTKDARRIIKTYNKVAKTLIEFEFLWYKAWIQSIDQAKVGLQATLVIRHPDDDKLYVNFDLEILQLIREAKVLGRMGIDVPENAKIVLFQEEKFKKFNAELQWLLSEYDSIIADVIPVTAVILKPHFNDIEYKMRPGMVTLTWTSMNIDSYISTVKNGLADLRELVGSINDIIENRIEKNLREVSKTLLLDLPDDVSFTVADFVQMQQNFISKKAVELQGKNKGIENAVHDLIFKICAFHIEPHLDQVLERDIEKLREHYNHFMYQALLHSAKSSMNALKKRIGSRGGTNILSTAKPFFNVDVQLMPPTVSLSPPLDDIQTCINSTAKAVLTCYKHIYEWGNSDQTFFERITKDIEIVRVALLLTGCVQGIRNTVADYLGTFSKYDWLWKVDKDVEYKKFAETSPSLDEYEDQLRRYSEIQHEIESVSSIHIIGALSLNTKHLKLHLDKECDNWKFTYSKNLHAQAKSELDRITEYTRMTAGRLSRKVDDLDSLRFMMELLLEVREKETSIEMEINPIMDMYEMLELNLPSGFMDKEEIDKKTVLNASWKKLVKLAQSRNDELSETQIGFRNTLIDDIAAFKNDVKQFRSDFVKNGPLVQGLPPMDAVDRLSRFKEELKIRERKFELYSGGEEIFAFEPNEYPDLDRTKKDIKIASQLFDLYVDVIRTINKWKLMPWTAVATSTEEMSELMESYNGRCKKLPGRLREFDSYSQLKKEIEDFQLVLPLLQELSKDSIKARHWEEVMKICEREFDIIGNSEFKLETLLEADLISVSEDIEEITDGADKQLKIEQQLHEIKCQWEKQEFQFQDWKDRGIHVLKATPIVMEELEEAQMNLQTMLTMRHVSPFRGMAQEILSSLCETSDTLELWVKVQLMWCALESVFTGGDIAKQMPKEAKKFSKVDKNWAKIMINASENRNVVECCADELLRSSLPTMYTELEKCQKSLEGYLEQKQNAFPRFYFVSNAKLLIILSQGSDPLAMNEYYENVFDAIQYVEHDKKDKTIIHKIHGSGGEGHEVIPFAKPVRAVGNIEDWLMTLLKTMRLTMKDLARNCAAGITDVQNDLSCLRPLVDRNIAQFALLAVQIMWTYDTQTALEQCQFKKNSMKENSQKQLQVLSEMSSWCLQDLGTKVNRKKIETLVTVHVHQRDIAQELAQLVRSKKVKDANDFDWLKQARFYWRPNDSDDVNKHGSAIVSITDVDFNYQYEYLGSKERLVITPLTDKCYITLAQALGMYYGGAPAGPAGTGKTETVKDLGNTLGIFVVVTNCTDQMKYTDCAKIFKGLCQGGLWGCFDEFNRITLPVLSVVAQQVLAIQNAKKQGLTMFQFPGDPQNVTLKPVCAFFITMNPGYAGRQELPENLKALFRGVAMMTPDFQIIKKVKMCSVGYSDFDVLSAKFYSLYATCKEQLSNQRHYDWGLRNILSVLRTMGATKRENLDLPEAELVYRTVRDMNLSKLVSQDVPLFLSLLADLFPGMSPPSKGEYPEVESILAKVVEKHGLVYHESWVLKVIQLYETTKVRHGIMLVGPSGGGKSSIFKCLKNTLQEHTGVQYKTARFNPKAFRAQEMYGETDPMSGEWTTGVFAAMWAKYNNRNNAYNTWIIADGPVDAIWIEDLNTVLDDNKILTLANGDRMPMTDNVKMMFEVETLVNASPATVSRAGIIYVSDTDLDWAPVLESWVRKREESRQDLLRNLITKWLGTCTPSDPGHCFNFLSRSTKEVMVEGRVGKVTSFAQLFQGLTEGEGSEYLETSKTFERDMEKIFLYCLCWSVGALLEADDRTKLDQWLREKDTNKCMPVVEDSETIYEYFVDPKTCEWKRWSPPTWEYPVGEKLNFPNLLVPTMDSTRALYVIQQIHKQQHPVMIVGAEGTAKTSVQLMFLAKQNPEKMLTKRINFSSATTPGMAQFSIEAELDKRGGKNYGPPNGKKMTIFFDDISMPEVNKWGDQTTLELVRLAVEYGGFCFLDKDKRGDFKTCEDLQYLAAMQHPGSGKNDIPNRLKRNFFIFNLVLPSITSINDIYGQMLRGRFTAADFDAPTLENVSKLTDATIQLWRTMKAKMLPTPAKFHYVFNMRDLSRVFQGILLTPRESITEGGIRQKSGDLVNFSPVNMLLGLWKHECDRVFCDKLTTDKDKSSYEDFIKDIGCDVFGEELFSTACSEPKHMVYFLRDDIYDEDEVLVEEAPKVYEDGGSLESIRERSYMFLQKYNEENPSTPMNLVLFEDALKHLLRINRLIETPRGSGLLVGVGGSGKQSLTRLAAFIARSNCFQITLTKQYNTNSLMDDIRELYKSAGHKRQSTTFLFTESEIKDEVFLETINSILSTGEVPGLFAKDEMLAMTADLRQDFLRDRPDQEETPDNLKQYFTDCVRDNLHVILCMSPLNPKFPVRARKFPGLISGPTIDWFLGWPEDALVSVSKGLIQDFEIDCTPETKESLITHMGMVHKMVVNVCDEYHSMMRRQVYQTPKSYLSFIAAYKEMYTKKLSELKEKEARVKLGLDKLIQGAEDVEAMKIILAKEQVKLEEATVNTNSMLESLEISSSEAKLEGEQVAGIKVKCEKDAERIGIEKASCASDLAKAQPFVDQANAAINSIKPAHIGEIKKLANPSDIIKLVFDCVLILFNAPLAKVQPCTITMAKTDIAWFEPSFKPQALQMMSNPNFLNQLVEFGSSGKDLMNDETIEFLSVYIDIEQFTPAVAKNASIAAEGLCTYVRAMKYYHEASKVVKPKMEALAIAESQMEAANKALAAAEARLASCNEKLAELQTMFDAQMSKKKAIEEGAASLQKKMNQASALINGLAGEKARWTEDAANFSEQKMKLVGDCAIGCAFVSYCGPFNQQYREYLINDKFTQDCEARGVPVTKKLDVVSFLVDIGTIGDWNIQGLPTDPLSTQNGILVTKSTRYPLLIDPQGQALNWIKNKEADNLPTWNGQSLVELSDPKLKDKLEFCMGNGKSLILVGVEDEIDPMLDPVLEKQIIRKGSKQFISVSDKMMDFDPNFRLYFISRLPNPKFSPELQAKTTLIDFTVTMKGLEEQLLGKVIGREQKALEEQLTQVLEEVNANTKSLMQLDASLLERLTSNSGDLLEDEELIAVLANTKAKAAEVNAKLVAADETRSNIAEKREQFRPAATRGSVLYFSIVDMSLVNTMYQTSLVQFLDIFMGSMEKAEKATLASKRVSNIIDTMTYMTYRYVNRGLYESDKLTFVLLIALKILVAAQLLKSSDVTLFLRGGAALDINSVRSKPFSWMSNDIWLNVVQLSQSHKFFSNLIGDMISNENMWKRWFEDNEPEQIPLPNYEQRISEEKDIGPFLKLLLVRSLRLDRSILMAKEFLRNTKQLGPKYVEPVTDTIEMIYNDMTCDVPVIFLLSRGADPTESIELLCRKKKLPSPAVISLGEGQEPVAFKAINAGVVNGTWVLLQNCELGLGLMNEMESLINKLKPNMDPNFRLFMTALPHPEFPLGLLQMCTKVTNEPPAGMKAGLLRSYTPGVMVDQDKIERVDTVQWRQLLFALCFLHSIVQERRKFGPLGWCIPYEFNNGDLQSCVLFLEKHLYNGPISWSTFQYMVSAVQYGGKITDSLDVRLFKTYTEEWLTEKTCGEGYSYNPAEPIFKIPKDFNYIVPSFVEHSEYRRYIDSMPEIDSPEIFGLHPNADLTFRVKETNSLFQTLGETQPKGGGGETGVSREDVVLEKSSNLLQRLPDDYVEDEYRLKIKKLGGLTVPLNIFLFQEVQRFQDVISKVRFTLTQLQLAINGEVVMTSELQDILDSIFDAKVPYTWENTLTGDEFSWRVGSLGLWVSSLLVRDEQYRKWLDNGRPSSFWFPGFFNPNGLLTAMKQEVTRKRKAEFWALDDVVYSTEITSFERPEQIKQSPTEGIFLHGLTLEGAAYNRKEGKLEESQPKVLFTPSPIVYVTASTRKMEAKRRKESFGSTGPYEMPVYKYSSRGDRNYIFSVTVQTPEGKNANFWTLRGAALLCNT</sequence>
<dbReference type="Gene3D" id="1.20.58.1120">
    <property type="match status" value="1"/>
</dbReference>
<evidence type="ECO:0000256" key="12">
    <source>
        <dbReference type="ARBA" id="ARBA00023212"/>
    </source>
</evidence>
<comment type="subcellular location">
    <subcellularLocation>
        <location evidence="1">Cytoplasm</location>
        <location evidence="1">Cytoskeleton</location>
        <location evidence="1">Cilium axoneme</location>
    </subcellularLocation>
</comment>
<feature type="domain" description="AAA+ ATPase" evidence="15">
    <location>
        <begin position="2893"/>
        <end position="3057"/>
    </location>
</feature>
<dbReference type="Gene3D" id="1.10.287.2620">
    <property type="match status" value="1"/>
</dbReference>
<evidence type="ECO:0000256" key="3">
    <source>
        <dbReference type="ARBA" id="ARBA00022490"/>
    </source>
</evidence>
<dbReference type="Pfam" id="PF18198">
    <property type="entry name" value="AAA_lid_11"/>
    <property type="match status" value="1"/>
</dbReference>
<dbReference type="Gene3D" id="3.20.180.20">
    <property type="entry name" value="Dynein heavy chain, N-terminal domain 2"/>
    <property type="match status" value="1"/>
</dbReference>
<dbReference type="InterPro" id="IPR035706">
    <property type="entry name" value="AAA_9"/>
</dbReference>
<dbReference type="InterPro" id="IPR035699">
    <property type="entry name" value="AAA_6"/>
</dbReference>
<reference evidence="16 17" key="1">
    <citation type="journal article" date="2021" name="Sci. Rep.">
        <title>The genome of the diatom Chaetoceros tenuissimus carries an ancient integrated fragment of an extant virus.</title>
        <authorList>
            <person name="Hongo Y."/>
            <person name="Kimura K."/>
            <person name="Takaki Y."/>
            <person name="Yoshida Y."/>
            <person name="Baba S."/>
            <person name="Kobayashi G."/>
            <person name="Nagasaki K."/>
            <person name="Hano T."/>
            <person name="Tomaru Y."/>
        </authorList>
    </citation>
    <scope>NUCLEOTIDE SEQUENCE [LARGE SCALE GENOMIC DNA]</scope>
    <source>
        <strain evidence="16 17">NIES-3715</strain>
    </source>
</reference>
<evidence type="ECO:0000256" key="11">
    <source>
        <dbReference type="ARBA" id="ARBA00023175"/>
    </source>
</evidence>
<keyword evidence="3" id="KW-0963">Cytoplasm</keyword>
<dbReference type="InterPro" id="IPR024317">
    <property type="entry name" value="Dynein_heavy_chain_D4_dom"/>
</dbReference>
<proteinExistence type="inferred from homology"/>
<evidence type="ECO:0000256" key="4">
    <source>
        <dbReference type="ARBA" id="ARBA00022701"/>
    </source>
</evidence>
<dbReference type="Gene3D" id="1.10.8.1220">
    <property type="match status" value="1"/>
</dbReference>
<evidence type="ECO:0000256" key="8">
    <source>
        <dbReference type="ARBA" id="ARBA00023017"/>
    </source>
</evidence>
<dbReference type="InterPro" id="IPR013594">
    <property type="entry name" value="Dynein_heavy_tail"/>
</dbReference>
<feature type="coiled-coil region" evidence="14">
    <location>
        <begin position="3385"/>
        <end position="3419"/>
    </location>
</feature>
<keyword evidence="12" id="KW-0206">Cytoskeleton</keyword>
<evidence type="ECO:0000313" key="17">
    <source>
        <dbReference type="Proteomes" id="UP001054902"/>
    </source>
</evidence>
<dbReference type="FunFam" id="1.10.8.1220:FF:000001">
    <property type="entry name" value="Dynein axonemal heavy chain 5"/>
    <property type="match status" value="1"/>
</dbReference>
<evidence type="ECO:0000256" key="7">
    <source>
        <dbReference type="ARBA" id="ARBA00022840"/>
    </source>
</evidence>
<dbReference type="InterPro" id="IPR041658">
    <property type="entry name" value="AAA_lid_11"/>
</dbReference>
<dbReference type="FunFam" id="3.40.50.300:FF:000320">
    <property type="entry name" value="Dynein, axonemal, heavy chain 5"/>
    <property type="match status" value="1"/>
</dbReference>
<evidence type="ECO:0000259" key="15">
    <source>
        <dbReference type="SMART" id="SM00382"/>
    </source>
</evidence>
<keyword evidence="6" id="KW-0547">Nucleotide-binding</keyword>
<dbReference type="InterPro" id="IPR041228">
    <property type="entry name" value="Dynein_C"/>
</dbReference>
<dbReference type="Pfam" id="PF17852">
    <property type="entry name" value="Dynein_AAA_lid"/>
    <property type="match status" value="1"/>
</dbReference>
<feature type="domain" description="AAA+ ATPase" evidence="15">
    <location>
        <begin position="2177"/>
        <end position="2311"/>
    </location>
</feature>
<dbReference type="Gene3D" id="1.20.1270.280">
    <property type="match status" value="1"/>
</dbReference>
<dbReference type="InterPro" id="IPR013602">
    <property type="entry name" value="Dynein_heavy_linker"/>
</dbReference>
<dbReference type="Gene3D" id="1.10.472.130">
    <property type="match status" value="1"/>
</dbReference>
<dbReference type="GO" id="GO:0045505">
    <property type="term" value="F:dynein intermediate chain binding"/>
    <property type="evidence" value="ECO:0007669"/>
    <property type="project" value="InterPro"/>
</dbReference>
<dbReference type="InterPro" id="IPR041589">
    <property type="entry name" value="DNAH3_AAA_lid_1"/>
</dbReference>
<keyword evidence="9 14" id="KW-0175">Coiled coil</keyword>
<dbReference type="InterPro" id="IPR043157">
    <property type="entry name" value="Dynein_AAA1S"/>
</dbReference>
<dbReference type="InterPro" id="IPR026983">
    <property type="entry name" value="DHC"/>
</dbReference>
<dbReference type="PANTHER" id="PTHR46532:SF4">
    <property type="entry name" value="AAA+ ATPASE DOMAIN-CONTAINING PROTEIN"/>
    <property type="match status" value="1"/>
</dbReference>
<dbReference type="Pfam" id="PF12777">
    <property type="entry name" value="MT"/>
    <property type="match status" value="1"/>
</dbReference>
<evidence type="ECO:0000256" key="13">
    <source>
        <dbReference type="ARBA" id="ARBA00023273"/>
    </source>
</evidence>
<dbReference type="FunFam" id="1.20.920.20:FF:000001">
    <property type="entry name" value="dynein heavy chain 2, axonemal"/>
    <property type="match status" value="1"/>
</dbReference>
<evidence type="ECO:0000256" key="6">
    <source>
        <dbReference type="ARBA" id="ARBA00022741"/>
    </source>
</evidence>
<feature type="domain" description="AAA+ ATPase" evidence="15">
    <location>
        <begin position="1895"/>
        <end position="2033"/>
    </location>
</feature>
<keyword evidence="13" id="KW-0966">Cell projection</keyword>
<keyword evidence="4" id="KW-0493">Microtubule</keyword>
<dbReference type="Gene3D" id="1.10.8.710">
    <property type="match status" value="1"/>
</dbReference>
<evidence type="ECO:0000256" key="14">
    <source>
        <dbReference type="SAM" id="Coils"/>
    </source>
</evidence>
<evidence type="ECO:0000256" key="1">
    <source>
        <dbReference type="ARBA" id="ARBA00004430"/>
    </source>
</evidence>
<keyword evidence="5" id="KW-0677">Repeat</keyword>
<dbReference type="Pfam" id="PF03028">
    <property type="entry name" value="Dynein_heavy"/>
    <property type="match status" value="1"/>
</dbReference>
<gene>
    <name evidence="16" type="ORF">CTEN210_05734</name>
</gene>
<dbReference type="FunFam" id="3.40.50.300:FF:000049">
    <property type="entry name" value="Dynein, axonemal, heavy chain 5"/>
    <property type="match status" value="1"/>
</dbReference>
<dbReference type="GO" id="GO:0007018">
    <property type="term" value="P:microtubule-based movement"/>
    <property type="evidence" value="ECO:0007669"/>
    <property type="project" value="InterPro"/>
</dbReference>